<dbReference type="Gene3D" id="3.40.50.2300">
    <property type="match status" value="1"/>
</dbReference>
<dbReference type="InterPro" id="IPR011006">
    <property type="entry name" value="CheY-like_superfamily"/>
</dbReference>
<name>A0ABR9WHD3_9BACT</name>
<feature type="modified residue" description="4-aspartylphosphate" evidence="2">
    <location>
        <position position="66"/>
    </location>
</feature>
<dbReference type="PROSITE" id="PS50110">
    <property type="entry name" value="RESPONSE_REGULATORY"/>
    <property type="match status" value="1"/>
</dbReference>
<dbReference type="SUPFAM" id="SSF52172">
    <property type="entry name" value="CheY-like"/>
    <property type="match status" value="1"/>
</dbReference>
<evidence type="ECO:0000259" key="3">
    <source>
        <dbReference type="PROSITE" id="PS50110"/>
    </source>
</evidence>
<comment type="caution">
    <text evidence="4">The sequence shown here is derived from an EMBL/GenBank/DDBJ whole genome shotgun (WGS) entry which is preliminary data.</text>
</comment>
<feature type="domain" description="Response regulatory" evidence="3">
    <location>
        <begin position="7"/>
        <end position="138"/>
    </location>
</feature>
<proteinExistence type="predicted"/>
<dbReference type="PANTHER" id="PTHR44591:SF23">
    <property type="entry name" value="CHEY SUBFAMILY"/>
    <property type="match status" value="1"/>
</dbReference>
<dbReference type="PANTHER" id="PTHR44591">
    <property type="entry name" value="STRESS RESPONSE REGULATOR PROTEIN 1"/>
    <property type="match status" value="1"/>
</dbReference>
<evidence type="ECO:0000256" key="2">
    <source>
        <dbReference type="PROSITE-ProRule" id="PRU00169"/>
    </source>
</evidence>
<dbReference type="SMART" id="SM00448">
    <property type="entry name" value="REC"/>
    <property type="match status" value="1"/>
</dbReference>
<evidence type="ECO:0000256" key="1">
    <source>
        <dbReference type="ARBA" id="ARBA00022553"/>
    </source>
</evidence>
<dbReference type="RefSeq" id="WP_194121874.1">
    <property type="nucleotide sequence ID" value="NZ_JACYGY010000001.1"/>
</dbReference>
<evidence type="ECO:0000313" key="5">
    <source>
        <dbReference type="Proteomes" id="UP000634134"/>
    </source>
</evidence>
<dbReference type="InterPro" id="IPR050595">
    <property type="entry name" value="Bact_response_regulator"/>
</dbReference>
<keyword evidence="1 2" id="KW-0597">Phosphoprotein</keyword>
<dbReference type="Proteomes" id="UP000634134">
    <property type="component" value="Unassembled WGS sequence"/>
</dbReference>
<dbReference type="EMBL" id="JACYGY010000001">
    <property type="protein sequence ID" value="MBE9463761.1"/>
    <property type="molecule type" value="Genomic_DNA"/>
</dbReference>
<gene>
    <name evidence="4" type="ORF">IEE83_17910</name>
</gene>
<organism evidence="4 5">
    <name type="scientific">Dyadobacter subterraneus</name>
    <dbReference type="NCBI Taxonomy" id="2773304"/>
    <lineage>
        <taxon>Bacteria</taxon>
        <taxon>Pseudomonadati</taxon>
        <taxon>Bacteroidota</taxon>
        <taxon>Cytophagia</taxon>
        <taxon>Cytophagales</taxon>
        <taxon>Spirosomataceae</taxon>
        <taxon>Dyadobacter</taxon>
    </lineage>
</organism>
<dbReference type="InterPro" id="IPR001789">
    <property type="entry name" value="Sig_transdc_resp-reg_receiver"/>
</dbReference>
<reference evidence="5" key="1">
    <citation type="submission" date="2023-07" db="EMBL/GenBank/DDBJ databases">
        <title>Dyadobacter sp. nov 'subterranea' isolated from contaminted grondwater.</title>
        <authorList>
            <person name="Szabo I."/>
            <person name="Al-Omari J."/>
            <person name="Szerdahelyi S.G."/>
            <person name="Rado J."/>
        </authorList>
    </citation>
    <scope>NUCLEOTIDE SEQUENCE [LARGE SCALE GENOMIC DNA]</scope>
    <source>
        <strain evidence="5">UP-52</strain>
    </source>
</reference>
<sequence>MSTDKKEIYIVEDSADYRQLLRMIFTKSLPDYPLRFFQGGSELYQFMILQSSETYTGRIPGLIIMDLNLPIISGTDMITLVRQTPPNKNTNWNGIPIIILSNITAQEQVNKCYQVGADSYFVKPADAQELQALLKTICHYWIDHNVLATP</sequence>
<keyword evidence="5" id="KW-1185">Reference proteome</keyword>
<dbReference type="Pfam" id="PF00072">
    <property type="entry name" value="Response_reg"/>
    <property type="match status" value="1"/>
</dbReference>
<accession>A0ABR9WHD3</accession>
<protein>
    <submittedName>
        <fullName evidence="4">Response regulator</fullName>
    </submittedName>
</protein>
<evidence type="ECO:0000313" key="4">
    <source>
        <dbReference type="EMBL" id="MBE9463761.1"/>
    </source>
</evidence>